<dbReference type="InterPro" id="IPR019180">
    <property type="entry name" value="Oxidoreductase-like_N"/>
</dbReference>
<proteinExistence type="predicted"/>
<organism evidence="3 4">
    <name type="scientific">Ceratosolen solmsi marchali</name>
    <dbReference type="NCBI Taxonomy" id="326594"/>
    <lineage>
        <taxon>Eukaryota</taxon>
        <taxon>Metazoa</taxon>
        <taxon>Ecdysozoa</taxon>
        <taxon>Arthropoda</taxon>
        <taxon>Hexapoda</taxon>
        <taxon>Insecta</taxon>
        <taxon>Pterygota</taxon>
        <taxon>Neoptera</taxon>
        <taxon>Endopterygota</taxon>
        <taxon>Hymenoptera</taxon>
        <taxon>Apocrita</taxon>
        <taxon>Proctotrupomorpha</taxon>
        <taxon>Chalcidoidea</taxon>
        <taxon>Agaonidae</taxon>
        <taxon>Agaoninae</taxon>
        <taxon>Ceratosolen</taxon>
    </lineage>
</organism>
<evidence type="ECO:0000313" key="3">
    <source>
        <dbReference type="Proteomes" id="UP000695007"/>
    </source>
</evidence>
<keyword evidence="3" id="KW-1185">Reference proteome</keyword>
<protein>
    <submittedName>
        <fullName evidence="4">Uncharacterized protein LOC105366391 isoform X1</fullName>
    </submittedName>
</protein>
<sequence length="134" mass="15517">MRMEVKVMIKLNWSWCIFPKRFKFQDNGSRFMSKFPDGESHNDSNSNSKDKNKKKHSDKDAKITKALLLNDITVPTNCCMSGCANCVWIEYAEKLSSILKHSSDDVQKVIMEKVQDPNMRAFLISELKVRKIVK</sequence>
<dbReference type="Proteomes" id="UP000695007">
    <property type="component" value="Unplaced"/>
</dbReference>
<gene>
    <name evidence="4" type="primary">LOC105366391</name>
</gene>
<dbReference type="KEGG" id="csol:105366391"/>
<feature type="domain" description="Oxidoreductase-like" evidence="2">
    <location>
        <begin position="75"/>
        <end position="96"/>
    </location>
</feature>
<feature type="region of interest" description="Disordered" evidence="1">
    <location>
        <begin position="33"/>
        <end position="59"/>
    </location>
</feature>
<reference evidence="4" key="1">
    <citation type="submission" date="2025-08" db="UniProtKB">
        <authorList>
            <consortium name="RefSeq"/>
        </authorList>
    </citation>
    <scope>IDENTIFICATION</scope>
</reference>
<evidence type="ECO:0000313" key="4">
    <source>
        <dbReference type="RefSeq" id="XP_011503123.1"/>
    </source>
</evidence>
<dbReference type="AlphaFoldDB" id="A0AAJ6YS05"/>
<dbReference type="RefSeq" id="XP_011503123.1">
    <property type="nucleotide sequence ID" value="XM_011504821.1"/>
</dbReference>
<accession>A0AAJ6YS05</accession>
<dbReference type="PANTHER" id="PTHR21193">
    <property type="entry name" value="OXIDOREDUCTASE-LIKE DOMAIN-CONTAINING PROTEIN 1"/>
    <property type="match status" value="1"/>
</dbReference>
<dbReference type="PANTHER" id="PTHR21193:SF3">
    <property type="entry name" value="OXIDOREDUCTASE-LIKE DOMAIN-CONTAINING PROTEIN 1"/>
    <property type="match status" value="1"/>
</dbReference>
<dbReference type="InterPro" id="IPR039251">
    <property type="entry name" value="OXLD1"/>
</dbReference>
<dbReference type="Pfam" id="PF09791">
    <property type="entry name" value="Oxidored-like"/>
    <property type="match status" value="1"/>
</dbReference>
<name>A0AAJ6YS05_9HYME</name>
<dbReference type="GO" id="GO:0005739">
    <property type="term" value="C:mitochondrion"/>
    <property type="evidence" value="ECO:0007669"/>
    <property type="project" value="TreeGrafter"/>
</dbReference>
<dbReference type="GeneID" id="105366391"/>
<evidence type="ECO:0000259" key="2">
    <source>
        <dbReference type="Pfam" id="PF09791"/>
    </source>
</evidence>
<evidence type="ECO:0000256" key="1">
    <source>
        <dbReference type="SAM" id="MobiDB-lite"/>
    </source>
</evidence>